<name>A0A831YBD6_9AQUI</name>
<dbReference type="Pfam" id="PF00584">
    <property type="entry name" value="SecE"/>
    <property type="match status" value="1"/>
</dbReference>
<reference evidence="10" key="1">
    <citation type="journal article" date="2020" name="mSystems">
        <title>Genome- and Community-Level Interaction Insights into Carbon Utilization and Element Cycling Functions of Hydrothermarchaeota in Hydrothermal Sediment.</title>
        <authorList>
            <person name="Zhou Z."/>
            <person name="Liu Y."/>
            <person name="Xu W."/>
            <person name="Pan J."/>
            <person name="Luo Z.H."/>
            <person name="Li M."/>
        </authorList>
    </citation>
    <scope>NUCLEOTIDE SEQUENCE [LARGE SCALE GENOMIC DNA]</scope>
    <source>
        <strain evidence="10">SpSt-1257</strain>
    </source>
</reference>
<evidence type="ECO:0000256" key="6">
    <source>
        <dbReference type="ARBA" id="ARBA00022989"/>
    </source>
</evidence>
<evidence type="ECO:0000256" key="5">
    <source>
        <dbReference type="ARBA" id="ARBA00022927"/>
    </source>
</evidence>
<comment type="caution">
    <text evidence="10">The sequence shown here is derived from an EMBL/GenBank/DDBJ whole genome shotgun (WGS) entry which is preliminary data.</text>
</comment>
<keyword evidence="2 9" id="KW-0813">Transport</keyword>
<dbReference type="NCBIfam" id="TIGR00964">
    <property type="entry name" value="secE_bact"/>
    <property type="match status" value="1"/>
</dbReference>
<dbReference type="InterPro" id="IPR038379">
    <property type="entry name" value="SecE_sf"/>
</dbReference>
<dbReference type="EMBL" id="DSFC01000225">
    <property type="protein sequence ID" value="HEV09522.1"/>
    <property type="molecule type" value="Genomic_DNA"/>
</dbReference>
<evidence type="ECO:0000256" key="7">
    <source>
        <dbReference type="ARBA" id="ARBA00023010"/>
    </source>
</evidence>
<dbReference type="GO" id="GO:0008320">
    <property type="term" value="F:protein transmembrane transporter activity"/>
    <property type="evidence" value="ECO:0007669"/>
    <property type="project" value="UniProtKB-UniRule"/>
</dbReference>
<dbReference type="Proteomes" id="UP000885621">
    <property type="component" value="Unassembled WGS sequence"/>
</dbReference>
<evidence type="ECO:0000256" key="3">
    <source>
        <dbReference type="ARBA" id="ARBA00022475"/>
    </source>
</evidence>
<dbReference type="InterPro" id="IPR005807">
    <property type="entry name" value="SecE_bac"/>
</dbReference>
<feature type="transmembrane region" description="Helical" evidence="9">
    <location>
        <begin position="29"/>
        <end position="51"/>
    </location>
</feature>
<dbReference type="PRINTS" id="PR01650">
    <property type="entry name" value="SECETRNLCASE"/>
</dbReference>
<dbReference type="PANTHER" id="PTHR33910">
    <property type="entry name" value="PROTEIN TRANSLOCASE SUBUNIT SECE"/>
    <property type="match status" value="1"/>
</dbReference>
<dbReference type="GO" id="GO:0005886">
    <property type="term" value="C:plasma membrane"/>
    <property type="evidence" value="ECO:0007669"/>
    <property type="project" value="UniProtKB-SubCell"/>
</dbReference>
<protein>
    <recommendedName>
        <fullName evidence="9">Protein translocase subunit SecE</fullName>
    </recommendedName>
</protein>
<dbReference type="HAMAP" id="MF_00422">
    <property type="entry name" value="SecE"/>
    <property type="match status" value="1"/>
</dbReference>
<keyword evidence="3 9" id="KW-1003">Cell membrane</keyword>
<evidence type="ECO:0000313" key="10">
    <source>
        <dbReference type="EMBL" id="HEV09522.1"/>
    </source>
</evidence>
<dbReference type="AlphaFoldDB" id="A0A831YBD6"/>
<keyword evidence="8 9" id="KW-0472">Membrane</keyword>
<keyword evidence="7 9" id="KW-0811">Translocation</keyword>
<keyword evidence="5 9" id="KW-0653">Protein transport</keyword>
<gene>
    <name evidence="9 10" type="primary">secE</name>
    <name evidence="10" type="ORF">ENO34_03890</name>
</gene>
<comment type="subunit">
    <text evidence="9">Component of the Sec protein translocase complex. Heterotrimer consisting of SecY, SecE and SecG subunits. The heterotrimers can form oligomers, although 1 heterotrimer is thought to be able to translocate proteins. Interacts with the ribosome. Interacts with SecDF, and other proteins may be involved. Interacts with SecA.</text>
</comment>
<evidence type="ECO:0000256" key="9">
    <source>
        <dbReference type="HAMAP-Rule" id="MF_00422"/>
    </source>
</evidence>
<comment type="similarity">
    <text evidence="9">Belongs to the SecE/SEC61-gamma family.</text>
</comment>
<evidence type="ECO:0000256" key="8">
    <source>
        <dbReference type="ARBA" id="ARBA00023136"/>
    </source>
</evidence>
<sequence>MKKYIQFLKEVYEELKKVTWPSSQLVKTATATVIVFTLLVAVYLWVLDIFFAKVITFILER</sequence>
<dbReference type="InterPro" id="IPR001901">
    <property type="entry name" value="Translocase_SecE/Sec61-g"/>
</dbReference>
<evidence type="ECO:0000256" key="4">
    <source>
        <dbReference type="ARBA" id="ARBA00022692"/>
    </source>
</evidence>
<comment type="subcellular location">
    <subcellularLocation>
        <location evidence="9">Cell membrane</location>
        <topology evidence="9">Single-pass membrane protein</topology>
    </subcellularLocation>
    <subcellularLocation>
        <location evidence="1">Membrane</location>
    </subcellularLocation>
</comment>
<dbReference type="PANTHER" id="PTHR33910:SF1">
    <property type="entry name" value="PROTEIN TRANSLOCASE SUBUNIT SECE"/>
    <property type="match status" value="1"/>
</dbReference>
<comment type="function">
    <text evidence="9">Essential subunit of the Sec protein translocation channel SecYEG. Clamps together the 2 halves of SecY. May contact the channel plug during translocation.</text>
</comment>
<dbReference type="GO" id="GO:0006605">
    <property type="term" value="P:protein targeting"/>
    <property type="evidence" value="ECO:0007669"/>
    <property type="project" value="UniProtKB-UniRule"/>
</dbReference>
<proteinExistence type="inferred from homology"/>
<organism evidence="10">
    <name type="scientific">Sulfurihydrogenibium azorense</name>
    <dbReference type="NCBI Taxonomy" id="309806"/>
    <lineage>
        <taxon>Bacteria</taxon>
        <taxon>Pseudomonadati</taxon>
        <taxon>Aquificota</taxon>
        <taxon>Aquificia</taxon>
        <taxon>Aquificales</taxon>
        <taxon>Hydrogenothermaceae</taxon>
        <taxon>Sulfurihydrogenibium</taxon>
    </lineage>
</organism>
<dbReference type="GO" id="GO:0065002">
    <property type="term" value="P:intracellular protein transmembrane transport"/>
    <property type="evidence" value="ECO:0007669"/>
    <property type="project" value="UniProtKB-UniRule"/>
</dbReference>
<accession>A0A831YBD6</accession>
<keyword evidence="4 9" id="KW-0812">Transmembrane</keyword>
<evidence type="ECO:0000256" key="1">
    <source>
        <dbReference type="ARBA" id="ARBA00004370"/>
    </source>
</evidence>
<evidence type="ECO:0000256" key="2">
    <source>
        <dbReference type="ARBA" id="ARBA00022448"/>
    </source>
</evidence>
<dbReference type="GO" id="GO:0009306">
    <property type="term" value="P:protein secretion"/>
    <property type="evidence" value="ECO:0007669"/>
    <property type="project" value="UniProtKB-UniRule"/>
</dbReference>
<keyword evidence="6 9" id="KW-1133">Transmembrane helix</keyword>
<dbReference type="Gene3D" id="1.20.5.1030">
    <property type="entry name" value="Preprotein translocase secy subunit"/>
    <property type="match status" value="1"/>
</dbReference>
<dbReference type="GO" id="GO:0043952">
    <property type="term" value="P:protein transport by the Sec complex"/>
    <property type="evidence" value="ECO:0007669"/>
    <property type="project" value="UniProtKB-UniRule"/>
</dbReference>